<dbReference type="RefSeq" id="XP_022333945.1">
    <property type="nucleotide sequence ID" value="XM_022478237.1"/>
</dbReference>
<feature type="transmembrane region" description="Helical" evidence="3">
    <location>
        <begin position="214"/>
        <end position="239"/>
    </location>
</feature>
<feature type="transmembrane region" description="Helical" evidence="3">
    <location>
        <begin position="109"/>
        <end position="131"/>
    </location>
</feature>
<feature type="compositionally biased region" description="Low complexity" evidence="4">
    <location>
        <begin position="632"/>
        <end position="650"/>
    </location>
</feature>
<dbReference type="InterPro" id="IPR036259">
    <property type="entry name" value="MFS_trans_sf"/>
</dbReference>
<dbReference type="NCBIfam" id="TIGR00805">
    <property type="entry name" value="oat"/>
    <property type="match status" value="1"/>
</dbReference>
<evidence type="ECO:0000256" key="1">
    <source>
        <dbReference type="ARBA" id="ARBA00004141"/>
    </source>
</evidence>
<feature type="transmembrane region" description="Helical" evidence="3">
    <location>
        <begin position="376"/>
        <end position="396"/>
    </location>
</feature>
<feature type="transmembrane region" description="Helical" evidence="3">
    <location>
        <begin position="594"/>
        <end position="615"/>
    </location>
</feature>
<dbReference type="GO" id="GO:0015347">
    <property type="term" value="F:sodium-independent organic anion transmembrane transporter activity"/>
    <property type="evidence" value="ECO:0007669"/>
    <property type="project" value="TreeGrafter"/>
</dbReference>
<feature type="transmembrane region" description="Helical" evidence="3">
    <location>
        <begin position="504"/>
        <end position="530"/>
    </location>
</feature>
<feature type="transmembrane region" description="Helical" evidence="3">
    <location>
        <begin position="542"/>
        <end position="561"/>
    </location>
</feature>
<keyword evidence="3" id="KW-1133">Transmembrane helix</keyword>
<comment type="subcellular location">
    <subcellularLocation>
        <location evidence="3">Cell membrane</location>
        <topology evidence="3">Multi-pass membrane protein</topology>
    </subcellularLocation>
    <subcellularLocation>
        <location evidence="1">Membrane</location>
        <topology evidence="1">Multi-pass membrane protein</topology>
    </subcellularLocation>
</comment>
<dbReference type="Pfam" id="PF03137">
    <property type="entry name" value="OATP"/>
    <property type="match status" value="1"/>
</dbReference>
<dbReference type="SUPFAM" id="SSF103473">
    <property type="entry name" value="MFS general substrate transporter"/>
    <property type="match status" value="1"/>
</dbReference>
<dbReference type="InterPro" id="IPR020846">
    <property type="entry name" value="MFS_dom"/>
</dbReference>
<dbReference type="PANTHER" id="PTHR11388:SF142">
    <property type="entry name" value="SOLUTE CARRIER ORGANIC ANION TRANSPORTER FAMILY MEMBER 5A1"/>
    <property type="match status" value="1"/>
</dbReference>
<organism evidence="6 8">
    <name type="scientific">Crassostrea virginica</name>
    <name type="common">Eastern oyster</name>
    <dbReference type="NCBI Taxonomy" id="6565"/>
    <lineage>
        <taxon>Eukaryota</taxon>
        <taxon>Metazoa</taxon>
        <taxon>Spiralia</taxon>
        <taxon>Lophotrochozoa</taxon>
        <taxon>Mollusca</taxon>
        <taxon>Bivalvia</taxon>
        <taxon>Autobranchia</taxon>
        <taxon>Pteriomorphia</taxon>
        <taxon>Ostreida</taxon>
        <taxon>Ostreoidea</taxon>
        <taxon>Ostreidae</taxon>
        <taxon>Crassostrea</taxon>
    </lineage>
</organism>
<feature type="transmembrane region" description="Helical" evidence="3">
    <location>
        <begin position="176"/>
        <end position="193"/>
    </location>
</feature>
<evidence type="ECO:0000313" key="7">
    <source>
        <dbReference type="RefSeq" id="XP_022333945.1"/>
    </source>
</evidence>
<feature type="transmembrane region" description="Helical" evidence="3">
    <location>
        <begin position="408"/>
        <end position="427"/>
    </location>
</feature>
<dbReference type="Proteomes" id="UP000694844">
    <property type="component" value="Chromosome 1"/>
</dbReference>
<evidence type="ECO:0000256" key="2">
    <source>
        <dbReference type="ARBA" id="ARBA00023157"/>
    </source>
</evidence>
<dbReference type="Gene3D" id="1.20.1250.20">
    <property type="entry name" value="MFS general substrate transporter like domains"/>
    <property type="match status" value="1"/>
</dbReference>
<dbReference type="KEGG" id="cvn:111130917"/>
<dbReference type="GO" id="GO:0006811">
    <property type="term" value="P:monoatomic ion transport"/>
    <property type="evidence" value="ECO:0007669"/>
    <property type="project" value="UniProtKB-KW"/>
</dbReference>
<accession>A0A8B8E0G0</accession>
<evidence type="ECO:0000313" key="8">
    <source>
        <dbReference type="RefSeq" id="XP_022334022.1"/>
    </source>
</evidence>
<evidence type="ECO:0000256" key="3">
    <source>
        <dbReference type="RuleBase" id="RU362056"/>
    </source>
</evidence>
<dbReference type="PROSITE" id="PS50850">
    <property type="entry name" value="MFS"/>
    <property type="match status" value="1"/>
</dbReference>
<sequence>MEFTEEKGRRSGSAGPAPRAVTACGIGPCRPHCIQRCAHLLPFSFIFGIQTLITNSLSFYLSSQITTIEKQFGISSTDSGLILAGNDIGFLLSVLFVSYLGHRVHIPRVLTICGFLFGLSGLLCSLPHFIFDGRSSIDEARKSDNERSDHFLCRADNLTMGLNCDQKEPQHYVSQSGWVVLYITLCYVIQGVAKSPRSPLGSVYLDSSTDKSKTGLYLAISTSFGIFGPFVALILGGVFGKIPVNLKPTTMTPEDSRWIGAWWVGFLLFGSLALVVSILVLMFPRTIPEPKSDGDESNETNDSSNGKSAPNDDFSVMEMLKAFPRVFKRLWKSKVYCLMVTSNSFTLFGTIGLNSFGPKYMENIFNIPPWKANSILGVQFLVTGSFGTFLGGFLVSRLKLARNNCVKMILILCGVSTVCQFVTVFLGCENHSVKKSTLSPMAFPGSTCRCEDSDSLMVCSTEGVTFFSPCHAGCTNVTDNVYSGCQATEGPMLPGICDSGCPFLIPYLIVTTINILSITLRLVPMFNVLLRSLEDQDRSIGMGLHSFIMSLIVFLPAPIAYGKLFDNTCLTWKETCGSKGACHLYDIESMRFTLMSVNALLAAISFLITIPAFIFSQKEMRESENEQSIEITEPQTKTSPTSTSLTLPEK</sequence>
<name>A0A8B8E0G0_CRAVI</name>
<keyword evidence="6" id="KW-1185">Reference proteome</keyword>
<reference evidence="6" key="1">
    <citation type="submission" date="2024-06" db="UniProtKB">
        <authorList>
            <consortium name="RefSeq"/>
        </authorList>
    </citation>
    <scope>NUCLEOTIDE SEQUENCE [LARGE SCALE GENOMIC DNA]</scope>
</reference>
<gene>
    <name evidence="7 8" type="primary">LOC111130917</name>
</gene>
<evidence type="ECO:0000259" key="5">
    <source>
        <dbReference type="PROSITE" id="PS50850"/>
    </source>
</evidence>
<keyword evidence="2" id="KW-1015">Disulfide bond</keyword>
<feature type="region of interest" description="Disordered" evidence="4">
    <location>
        <begin position="290"/>
        <end position="312"/>
    </location>
</feature>
<keyword evidence="3" id="KW-0406">Ion transport</keyword>
<dbReference type="GO" id="GO:0043252">
    <property type="term" value="P:sodium-independent organic anion transport"/>
    <property type="evidence" value="ECO:0007669"/>
    <property type="project" value="TreeGrafter"/>
</dbReference>
<dbReference type="GeneID" id="111130917"/>
<reference evidence="7 8" key="2">
    <citation type="submission" date="2025-04" db="UniProtKB">
        <authorList>
            <consortium name="RefSeq"/>
        </authorList>
    </citation>
    <scope>IDENTIFICATION</scope>
    <source>
        <tissue evidence="7 8">Whole sample</tissue>
    </source>
</reference>
<keyword evidence="3" id="KW-0813">Transport</keyword>
<dbReference type="AlphaFoldDB" id="A0A8B8E0G0"/>
<feature type="transmembrane region" description="Helical" evidence="3">
    <location>
        <begin position="335"/>
        <end position="356"/>
    </location>
</feature>
<feature type="transmembrane region" description="Helical" evidence="3">
    <location>
        <begin position="81"/>
        <end position="102"/>
    </location>
</feature>
<keyword evidence="3" id="KW-0812">Transmembrane</keyword>
<feature type="domain" description="Major facilitator superfamily (MFS) profile" evidence="5">
    <location>
        <begin position="36"/>
        <end position="614"/>
    </location>
</feature>
<evidence type="ECO:0000256" key="4">
    <source>
        <dbReference type="SAM" id="MobiDB-lite"/>
    </source>
</evidence>
<dbReference type="OrthoDB" id="6145170at2759"/>
<comment type="similarity">
    <text evidence="3">Belongs to the organo anion transporter (TC 2.A.60) family.</text>
</comment>
<protein>
    <recommendedName>
        <fullName evidence="3">Solute carrier organic anion transporter family member</fullName>
    </recommendedName>
</protein>
<feature type="region of interest" description="Disordered" evidence="4">
    <location>
        <begin position="624"/>
        <end position="650"/>
    </location>
</feature>
<evidence type="ECO:0000313" key="6">
    <source>
        <dbReference type="Proteomes" id="UP000694844"/>
    </source>
</evidence>
<dbReference type="PANTHER" id="PTHR11388">
    <property type="entry name" value="ORGANIC ANION TRANSPORTER"/>
    <property type="match status" value="1"/>
</dbReference>
<dbReference type="GO" id="GO:0016323">
    <property type="term" value="C:basolateral plasma membrane"/>
    <property type="evidence" value="ECO:0007669"/>
    <property type="project" value="TreeGrafter"/>
</dbReference>
<feature type="transmembrane region" description="Helical" evidence="3">
    <location>
        <begin position="40"/>
        <end position="61"/>
    </location>
</feature>
<feature type="transmembrane region" description="Helical" evidence="3">
    <location>
        <begin position="259"/>
        <end position="283"/>
    </location>
</feature>
<proteinExistence type="inferred from homology"/>
<dbReference type="RefSeq" id="XP_022334022.1">
    <property type="nucleotide sequence ID" value="XM_022478314.1"/>
</dbReference>
<dbReference type="InterPro" id="IPR004156">
    <property type="entry name" value="OATP"/>
</dbReference>
<dbReference type="CDD" id="cd17336">
    <property type="entry name" value="MFS_SLCO_OATP"/>
    <property type="match status" value="1"/>
</dbReference>
<keyword evidence="3" id="KW-0472">Membrane</keyword>